<name>W5NCR5_LEPOC</name>
<dbReference type="Pfam" id="PF18201">
    <property type="entry name" value="PIH1_CS"/>
    <property type="match status" value="1"/>
</dbReference>
<dbReference type="GeneTree" id="ENSGT00390000015219"/>
<dbReference type="HOGENOM" id="CLU_106090_1_0_1"/>
<dbReference type="AlphaFoldDB" id="W5NCR5"/>
<dbReference type="EMBL" id="AHAT01016873">
    <property type="status" value="NOT_ANNOTATED_CDS"/>
    <property type="molecule type" value="Genomic_DNA"/>
</dbReference>
<comment type="similarity">
    <text evidence="1">Belongs to the PIH1 family.</text>
</comment>
<dbReference type="eggNOG" id="ENOG502RZWX">
    <property type="taxonomic scope" value="Eukaryota"/>
</dbReference>
<reference evidence="4" key="2">
    <citation type="submission" date="2025-08" db="UniProtKB">
        <authorList>
            <consortium name="Ensembl"/>
        </authorList>
    </citation>
    <scope>IDENTIFICATION</scope>
</reference>
<dbReference type="STRING" id="7918.ENSLOCP00000018424"/>
<evidence type="ECO:0000313" key="5">
    <source>
        <dbReference type="Proteomes" id="UP000018468"/>
    </source>
</evidence>
<dbReference type="Bgee" id="ENSLOCG00000014965">
    <property type="expression patterns" value="Expressed in testis and 10 other cell types or tissues"/>
</dbReference>
<evidence type="ECO:0000256" key="2">
    <source>
        <dbReference type="SAM" id="MobiDB-lite"/>
    </source>
</evidence>
<organism evidence="4 5">
    <name type="scientific">Lepisosteus oculatus</name>
    <name type="common">Spotted gar</name>
    <dbReference type="NCBI Taxonomy" id="7918"/>
    <lineage>
        <taxon>Eukaryota</taxon>
        <taxon>Metazoa</taxon>
        <taxon>Chordata</taxon>
        <taxon>Craniata</taxon>
        <taxon>Vertebrata</taxon>
        <taxon>Euteleostomi</taxon>
        <taxon>Actinopterygii</taxon>
        <taxon>Neopterygii</taxon>
        <taxon>Holostei</taxon>
        <taxon>Semionotiformes</taxon>
        <taxon>Lepisosteidae</taxon>
        <taxon>Lepisosteus</taxon>
    </lineage>
</organism>
<keyword evidence="5" id="KW-1185">Reference proteome</keyword>
<protein>
    <submittedName>
        <fullName evidence="4">Dynein axonemal assembly factor 6</fullName>
    </submittedName>
</protein>
<proteinExistence type="inferred from homology"/>
<reference evidence="5" key="1">
    <citation type="submission" date="2011-12" db="EMBL/GenBank/DDBJ databases">
        <title>The Draft Genome of Lepisosteus oculatus.</title>
        <authorList>
            <consortium name="The Broad Institute Genome Assembly &amp; Analysis Group"/>
            <consortium name="Computational R&amp;D Group"/>
            <consortium name="and Sequencing Platform"/>
            <person name="Di Palma F."/>
            <person name="Alfoldi J."/>
            <person name="Johnson J."/>
            <person name="Berlin A."/>
            <person name="Gnerre S."/>
            <person name="Jaffe D."/>
            <person name="MacCallum I."/>
            <person name="Young S."/>
            <person name="Walker B.J."/>
            <person name="Lander E.S."/>
            <person name="Lindblad-Toh K."/>
        </authorList>
    </citation>
    <scope>NUCLEOTIDE SEQUENCE [LARGE SCALE GENOMIC DNA]</scope>
</reference>
<evidence type="ECO:0000256" key="1">
    <source>
        <dbReference type="ARBA" id="ARBA00008511"/>
    </source>
</evidence>
<dbReference type="GO" id="GO:0030317">
    <property type="term" value="P:flagellated sperm motility"/>
    <property type="evidence" value="ECO:0000318"/>
    <property type="project" value="GO_Central"/>
</dbReference>
<feature type="region of interest" description="Disordered" evidence="2">
    <location>
        <begin position="37"/>
        <end position="72"/>
    </location>
</feature>
<dbReference type="InterPro" id="IPR026697">
    <property type="entry name" value="DNAAF6"/>
</dbReference>
<dbReference type="GO" id="GO:0070286">
    <property type="term" value="P:axonemal dynein complex assembly"/>
    <property type="evidence" value="ECO:0000318"/>
    <property type="project" value="GO_Central"/>
</dbReference>
<dbReference type="Ensembl" id="ENSLOCT00000018456.1">
    <property type="protein sequence ID" value="ENSLOCP00000018424.1"/>
    <property type="gene ID" value="ENSLOCG00000014965.1"/>
</dbReference>
<dbReference type="InParanoid" id="W5NCR5"/>
<feature type="domain" description="PIH1D1/2/3 CS-like" evidence="3">
    <location>
        <begin position="97"/>
        <end position="191"/>
    </location>
</feature>
<dbReference type="Proteomes" id="UP000018468">
    <property type="component" value="Linkage group LG7"/>
</dbReference>
<sequence length="202" mass="22511">NYNHKLQLILGLTSSAMDNMSSTETLQALSSLLYTDQESDEDDSISVPPAARMGPGQIGPARAVEKDAPSKDSRQIWSEEEVAEGAQFDDLCDPRPQPEYEILLKQRVGTEDVFLGMSRKNPSSACCESMLVKIKLPNTKITDLVLDVKETFLDLRTPKYKLGLHLPHPVHSEEGRACFITEREELEVTLPMDRPLDSINLA</sequence>
<dbReference type="GO" id="GO:0005737">
    <property type="term" value="C:cytoplasm"/>
    <property type="evidence" value="ECO:0000318"/>
    <property type="project" value="GO_Central"/>
</dbReference>
<dbReference type="PANTHER" id="PTHR21083:SF0">
    <property type="entry name" value="DYNEIN AXONEMAL ASSEMBLY FACTOR 6"/>
    <property type="match status" value="1"/>
</dbReference>
<reference evidence="4" key="3">
    <citation type="submission" date="2025-09" db="UniProtKB">
        <authorList>
            <consortium name="Ensembl"/>
        </authorList>
    </citation>
    <scope>IDENTIFICATION</scope>
</reference>
<evidence type="ECO:0000313" key="4">
    <source>
        <dbReference type="Ensembl" id="ENSLOCP00000018424.1"/>
    </source>
</evidence>
<feature type="compositionally biased region" description="Basic and acidic residues" evidence="2">
    <location>
        <begin position="63"/>
        <end position="72"/>
    </location>
</feature>
<dbReference type="GO" id="GO:0051087">
    <property type="term" value="F:protein-folding chaperone binding"/>
    <property type="evidence" value="ECO:0007669"/>
    <property type="project" value="InterPro"/>
</dbReference>
<accession>W5NCR5</accession>
<dbReference type="PANTHER" id="PTHR21083">
    <property type="entry name" value="TWISTER"/>
    <property type="match status" value="1"/>
</dbReference>
<evidence type="ECO:0000259" key="3">
    <source>
        <dbReference type="Pfam" id="PF18201"/>
    </source>
</evidence>
<dbReference type="InterPro" id="IPR041442">
    <property type="entry name" value="PIH1D1/2/3_CS-like"/>
</dbReference>
<dbReference type="OMA" id="ESMVVHK"/>
<dbReference type="GO" id="GO:0045505">
    <property type="term" value="F:dynein intermediate chain binding"/>
    <property type="evidence" value="ECO:0000318"/>
    <property type="project" value="GO_Central"/>
</dbReference>